<name>A0A842IQJ2_9FLAO</name>
<dbReference type="AlphaFoldDB" id="A0A842IQJ2"/>
<reference evidence="8" key="1">
    <citation type="submission" date="2020-08" db="EMBL/GenBank/DDBJ databases">
        <title>Winogradskyella ouciana sp. nov., isolated from the hadal seawater of the Mariana Trench.</title>
        <authorList>
            <person name="He X."/>
        </authorList>
    </citation>
    <scope>NUCLEOTIDE SEQUENCE [LARGE SCALE GENOMIC DNA]</scope>
    <source>
        <strain evidence="8">KCTC 52348</strain>
    </source>
</reference>
<evidence type="ECO:0000256" key="3">
    <source>
        <dbReference type="ARBA" id="ARBA00012027"/>
    </source>
</evidence>
<gene>
    <name evidence="8" type="ORF">H7F21_08205</name>
</gene>
<dbReference type="Pfam" id="PF13091">
    <property type="entry name" value="PLDc_2"/>
    <property type="match status" value="1"/>
</dbReference>
<dbReference type="CDD" id="cd09128">
    <property type="entry name" value="PLDc_unchar1_2"/>
    <property type="match status" value="1"/>
</dbReference>
<comment type="caution">
    <text evidence="8">The sequence shown here is derived from an EMBL/GenBank/DDBJ whole genome shotgun (WGS) entry which is preliminary data.</text>
</comment>
<dbReference type="GO" id="GO:0016042">
    <property type="term" value="P:lipid catabolic process"/>
    <property type="evidence" value="ECO:0007669"/>
    <property type="project" value="UniProtKB-KW"/>
</dbReference>
<comment type="catalytic activity">
    <reaction evidence="1">
        <text>a 1,2-diacyl-sn-glycero-3-phosphocholine + H2O = a 1,2-diacyl-sn-glycero-3-phosphate + choline + H(+)</text>
        <dbReference type="Rhea" id="RHEA:14445"/>
        <dbReference type="ChEBI" id="CHEBI:15354"/>
        <dbReference type="ChEBI" id="CHEBI:15377"/>
        <dbReference type="ChEBI" id="CHEBI:15378"/>
        <dbReference type="ChEBI" id="CHEBI:57643"/>
        <dbReference type="ChEBI" id="CHEBI:58608"/>
        <dbReference type="EC" id="3.1.4.4"/>
    </reaction>
</comment>
<evidence type="ECO:0000256" key="5">
    <source>
        <dbReference type="ARBA" id="ARBA00022963"/>
    </source>
</evidence>
<dbReference type="EC" id="3.1.4.4" evidence="3"/>
<dbReference type="PANTHER" id="PTHR43856">
    <property type="entry name" value="CARDIOLIPIN HYDROLASE"/>
    <property type="match status" value="1"/>
</dbReference>
<evidence type="ECO:0000313" key="9">
    <source>
        <dbReference type="Proteomes" id="UP000533900"/>
    </source>
</evidence>
<keyword evidence="9" id="KW-1185">Reference proteome</keyword>
<dbReference type="PANTHER" id="PTHR43856:SF1">
    <property type="entry name" value="MITOCHONDRIAL CARDIOLIPIN HYDROLASE"/>
    <property type="match status" value="1"/>
</dbReference>
<dbReference type="EMBL" id="JACLCP010000002">
    <property type="protein sequence ID" value="MBC2845071.1"/>
    <property type="molecule type" value="Genomic_DNA"/>
</dbReference>
<sequence length="543" mass="63217">MKFEEIKKQLEIHPFVLEARIGFTLKEDWITDEESIVLKVRPELELGQKGLQKLQEYVNESGYKIDIEYATPQDILELEEDSPLDIDLLSRYNKDRENTKSKYGNITYSPPNNVSLEKANDVKSVVCSLSPDNGWGVLQEFILNAKGDLTIGMYDFTAPHILDTLIEKAGDINQLNLVIQEKANVGSGTKANDLKEQELIEKLRKVYKDKFNFAYAHVKGKNRIFGGYYHIKVATNNDLFWLSSGNWQSSNLPDASPTDLSDNSNNINYLKKYNREWHVVVESQKLTDIYQEFLLHDLNESRKKNREIDTDKDYLFEIEREVFVPIDFLLKQIEFTEKGLEYFKPKKIKNTENATIEVMPLLTPDNFYERVSELLKTAQRSIYFQNQALSIKKKGNSEKFMSLLKIMLQKQKEGIDVKIIIRGEFITREQLERIKRFGFDMDSIKLQDRCHNKGIIIDSKIALIGSHNFSNGGTTINRDASLIFYNDEVSNYYKKIFEHDWNHLATRKLRTNKSYNTPRIALPNESTPKNMVRMSWDDFYGEL</sequence>
<evidence type="ECO:0000256" key="4">
    <source>
        <dbReference type="ARBA" id="ARBA00022801"/>
    </source>
</evidence>
<dbReference type="SUPFAM" id="SSF56024">
    <property type="entry name" value="Phospholipase D/nuclease"/>
    <property type="match status" value="2"/>
</dbReference>
<dbReference type="RefSeq" id="WP_185788789.1">
    <property type="nucleotide sequence ID" value="NZ_JACLCP010000002.1"/>
</dbReference>
<evidence type="ECO:0000313" key="8">
    <source>
        <dbReference type="EMBL" id="MBC2845071.1"/>
    </source>
</evidence>
<dbReference type="InterPro" id="IPR051406">
    <property type="entry name" value="PLD_domain"/>
</dbReference>
<organism evidence="8 9">
    <name type="scientific">Winogradskyella flava</name>
    <dbReference type="NCBI Taxonomy" id="1884876"/>
    <lineage>
        <taxon>Bacteria</taxon>
        <taxon>Pseudomonadati</taxon>
        <taxon>Bacteroidota</taxon>
        <taxon>Flavobacteriia</taxon>
        <taxon>Flavobacteriales</taxon>
        <taxon>Flavobacteriaceae</taxon>
        <taxon>Winogradskyella</taxon>
    </lineage>
</organism>
<feature type="domain" description="PLD phosphodiesterase" evidence="7">
    <location>
        <begin position="446"/>
        <end position="473"/>
    </location>
</feature>
<dbReference type="PROSITE" id="PS50035">
    <property type="entry name" value="PLD"/>
    <property type="match status" value="1"/>
</dbReference>
<evidence type="ECO:0000256" key="2">
    <source>
        <dbReference type="ARBA" id="ARBA00008664"/>
    </source>
</evidence>
<dbReference type="InterPro" id="IPR025202">
    <property type="entry name" value="PLD-like_dom"/>
</dbReference>
<keyword evidence="4" id="KW-0378">Hydrolase</keyword>
<evidence type="ECO:0000259" key="7">
    <source>
        <dbReference type="PROSITE" id="PS50035"/>
    </source>
</evidence>
<dbReference type="SMART" id="SM00155">
    <property type="entry name" value="PLDc"/>
    <property type="match status" value="1"/>
</dbReference>
<keyword evidence="5" id="KW-0442">Lipid degradation</keyword>
<dbReference type="GO" id="GO:0006793">
    <property type="term" value="P:phosphorus metabolic process"/>
    <property type="evidence" value="ECO:0007669"/>
    <property type="project" value="UniProtKB-ARBA"/>
</dbReference>
<evidence type="ECO:0000256" key="6">
    <source>
        <dbReference type="ARBA" id="ARBA00023098"/>
    </source>
</evidence>
<proteinExistence type="inferred from homology"/>
<dbReference type="Proteomes" id="UP000533900">
    <property type="component" value="Unassembled WGS sequence"/>
</dbReference>
<comment type="similarity">
    <text evidence="2">Belongs to the phospholipase D family.</text>
</comment>
<dbReference type="GO" id="GO:0004630">
    <property type="term" value="F:phospholipase D activity"/>
    <property type="evidence" value="ECO:0007669"/>
    <property type="project" value="UniProtKB-EC"/>
</dbReference>
<protein>
    <recommendedName>
        <fullName evidence="3">phospholipase D</fullName>
        <ecNumber evidence="3">3.1.4.4</ecNumber>
    </recommendedName>
</protein>
<keyword evidence="6" id="KW-0443">Lipid metabolism</keyword>
<dbReference type="GO" id="GO:0016891">
    <property type="term" value="F:RNA endonuclease activity producing 5'-phosphomonoesters, hydrolytic mechanism"/>
    <property type="evidence" value="ECO:0007669"/>
    <property type="project" value="TreeGrafter"/>
</dbReference>
<dbReference type="Gene3D" id="3.30.870.10">
    <property type="entry name" value="Endonuclease Chain A"/>
    <property type="match status" value="2"/>
</dbReference>
<evidence type="ECO:0000256" key="1">
    <source>
        <dbReference type="ARBA" id="ARBA00000798"/>
    </source>
</evidence>
<dbReference type="CDD" id="cd00138">
    <property type="entry name" value="PLDc_SF"/>
    <property type="match status" value="1"/>
</dbReference>
<dbReference type="InterPro" id="IPR001736">
    <property type="entry name" value="PLipase_D/transphosphatidylase"/>
</dbReference>
<accession>A0A842IQJ2</accession>